<dbReference type="Pfam" id="PF23559">
    <property type="entry name" value="WHD_DRP"/>
    <property type="match status" value="1"/>
</dbReference>
<dbReference type="InterPro" id="IPR041118">
    <property type="entry name" value="Rx_N"/>
</dbReference>
<dbReference type="Gene3D" id="1.10.8.430">
    <property type="entry name" value="Helical domain of apoptotic protease-activating factors"/>
    <property type="match status" value="1"/>
</dbReference>
<gene>
    <name evidence="10" type="ORF">RchiOBHm_Chr2g0139881</name>
</gene>
<dbReference type="Pfam" id="PF00560">
    <property type="entry name" value="LRR_1"/>
    <property type="match status" value="1"/>
</dbReference>
<dbReference type="PRINTS" id="PR00364">
    <property type="entry name" value="DISEASERSIST"/>
</dbReference>
<comment type="caution">
    <text evidence="10">The sequence shown here is derived from an EMBL/GenBank/DDBJ whole genome shotgun (WGS) entry which is preliminary data.</text>
</comment>
<dbReference type="OMA" id="HEMYLLF"/>
<feature type="domain" description="R13L1/DRL21-like LRR repeat region" evidence="9">
    <location>
        <begin position="713"/>
        <end position="837"/>
    </location>
</feature>
<dbReference type="InterPro" id="IPR032675">
    <property type="entry name" value="LRR_dom_sf"/>
</dbReference>
<dbReference type="Gene3D" id="1.20.5.4130">
    <property type="match status" value="1"/>
</dbReference>
<dbReference type="Pfam" id="PF18052">
    <property type="entry name" value="Rx_N"/>
    <property type="match status" value="1"/>
</dbReference>
<sequence length="868" mass="98693">MADALISVLLEQLASLTYELIKGQVTLVLDVEKDVAEFINNLRAIQAVLEDAEKRQVKEAVVRDWLDKLKDVSYKMDNVVDEWNTEILKQQVEKQENEGENALVNKRKVRFSIPSPCKCFGFGQVSRVIVNRAIALKIKELNSRLTSIAEERTRYHFQSTTTSGIEQPERPKSSSLVDVSNIFGREDEKETLISMLLGKSSGKEGRGPLVIPIIGMGGIGKTTLAQLAYNNEHVKAHFQKRKWVCVSDPFDGIKIAKTIIDKNDTPTSDELEDFMQSVSKSVGGKRFLLVLDDMWTEDDTKWEPLRLALMSGAEGSRILVTTRNESVARMMGATTQIIHLEKLNDQHCFSLFYHLAFLNREKDKSDLFEVIGKEIVEKCKGSPLAAKTLGSLMWNKKTTKEWCDVLESEIWDLEEVEKKIFHLLLLSYYDLGSEIKRCLIFCACFPQDYEFDKNTLIEMWMSQNYLNSKKNKERRTIGQNYFDNLVTRSFFQDFKLDVKGNIETCKMHDIVHEFVKFLARNESLIIEADGANRSTELSIDKVCHLSLVSVETVEGRISVPISFHKCTNLRTLTTYNSEITTMGGDLVLQLKCLRTLNLSDSEVDELPKEIGELLHLRYIDLSHNNSLEELPDAMCNLFNLETLHIEYCESLTKLPKAMGKLINLKHLYVAECDELKYLPKGIGRIRGLRILDRYTVVCGGGGDDDDNEILRLGDLAIFDQLQGKIVIRDLGEVIDASEAQKAQLEKKKHLLDLVLDFGGGEEERRRKSDVEVLNALQPHQNLEYLGISDYEGTTVSPKWLMSLHHLRFLTLMSCMNCECLPPLGRLQSLEVLRIEGMRVEKVGIEFLVGRSARLHGRRLSSCNNAASF</sequence>
<evidence type="ECO:0000256" key="2">
    <source>
        <dbReference type="ARBA" id="ARBA00022737"/>
    </source>
</evidence>
<keyword evidence="11" id="KW-1185">Reference proteome</keyword>
<dbReference type="AlphaFoldDB" id="A0A2P6RX89"/>
<dbReference type="InterPro" id="IPR001611">
    <property type="entry name" value="Leu-rich_rpt"/>
</dbReference>
<keyword evidence="2" id="KW-0677">Repeat</keyword>
<dbReference type="SUPFAM" id="SSF52540">
    <property type="entry name" value="P-loop containing nucleoside triphosphate hydrolases"/>
    <property type="match status" value="1"/>
</dbReference>
<evidence type="ECO:0000259" key="7">
    <source>
        <dbReference type="Pfam" id="PF18052"/>
    </source>
</evidence>
<dbReference type="Pfam" id="PF00931">
    <property type="entry name" value="NB-ARC"/>
    <property type="match status" value="1"/>
</dbReference>
<dbReference type="InterPro" id="IPR042197">
    <property type="entry name" value="Apaf_helical"/>
</dbReference>
<dbReference type="FunFam" id="1.10.10.10:FF:000322">
    <property type="entry name" value="Probable disease resistance protein At1g63360"/>
    <property type="match status" value="1"/>
</dbReference>
<accession>A0A2P6RX89</accession>
<dbReference type="PANTHER" id="PTHR36766">
    <property type="entry name" value="PLANT BROAD-SPECTRUM MILDEW RESISTANCE PROTEIN RPW8"/>
    <property type="match status" value="1"/>
</dbReference>
<dbReference type="Gene3D" id="3.80.10.10">
    <property type="entry name" value="Ribonuclease Inhibitor"/>
    <property type="match status" value="1"/>
</dbReference>
<feature type="domain" description="Disease resistance protein winged helix" evidence="8">
    <location>
        <begin position="445"/>
        <end position="515"/>
    </location>
</feature>
<evidence type="ECO:0000256" key="5">
    <source>
        <dbReference type="ARBA" id="ARBA00022840"/>
    </source>
</evidence>
<keyword evidence="10" id="KW-0378">Hydrolase</keyword>
<keyword evidence="1" id="KW-0433">Leucine-rich repeat</keyword>
<dbReference type="InterPro" id="IPR027417">
    <property type="entry name" value="P-loop_NTPase"/>
</dbReference>
<proteinExistence type="predicted"/>
<dbReference type="GO" id="GO:0016787">
    <property type="term" value="F:hydrolase activity"/>
    <property type="evidence" value="ECO:0007669"/>
    <property type="project" value="UniProtKB-KW"/>
</dbReference>
<dbReference type="GO" id="GO:0051707">
    <property type="term" value="P:response to other organism"/>
    <property type="evidence" value="ECO:0007669"/>
    <property type="project" value="UniProtKB-ARBA"/>
</dbReference>
<dbReference type="Gene3D" id="1.10.10.10">
    <property type="entry name" value="Winged helix-like DNA-binding domain superfamily/Winged helix DNA-binding domain"/>
    <property type="match status" value="1"/>
</dbReference>
<evidence type="ECO:0000259" key="8">
    <source>
        <dbReference type="Pfam" id="PF23559"/>
    </source>
</evidence>
<dbReference type="EMBL" id="PDCK01000040">
    <property type="protein sequence ID" value="PRQ51037.1"/>
    <property type="molecule type" value="Genomic_DNA"/>
</dbReference>
<dbReference type="Proteomes" id="UP000238479">
    <property type="component" value="Chromosome 2"/>
</dbReference>
<dbReference type="InterPro" id="IPR036388">
    <property type="entry name" value="WH-like_DNA-bd_sf"/>
</dbReference>
<dbReference type="GO" id="GO:0006952">
    <property type="term" value="P:defense response"/>
    <property type="evidence" value="ECO:0007669"/>
    <property type="project" value="UniProtKB-KW"/>
</dbReference>
<dbReference type="GO" id="GO:0043531">
    <property type="term" value="F:ADP binding"/>
    <property type="evidence" value="ECO:0007669"/>
    <property type="project" value="InterPro"/>
</dbReference>
<evidence type="ECO:0000313" key="10">
    <source>
        <dbReference type="EMBL" id="PRQ51037.1"/>
    </source>
</evidence>
<organism evidence="10 11">
    <name type="scientific">Rosa chinensis</name>
    <name type="common">China rose</name>
    <dbReference type="NCBI Taxonomy" id="74649"/>
    <lineage>
        <taxon>Eukaryota</taxon>
        <taxon>Viridiplantae</taxon>
        <taxon>Streptophyta</taxon>
        <taxon>Embryophyta</taxon>
        <taxon>Tracheophyta</taxon>
        <taxon>Spermatophyta</taxon>
        <taxon>Magnoliopsida</taxon>
        <taxon>eudicotyledons</taxon>
        <taxon>Gunneridae</taxon>
        <taxon>Pentapetalae</taxon>
        <taxon>rosids</taxon>
        <taxon>fabids</taxon>
        <taxon>Rosales</taxon>
        <taxon>Rosaceae</taxon>
        <taxon>Rosoideae</taxon>
        <taxon>Rosoideae incertae sedis</taxon>
        <taxon>Rosa</taxon>
    </lineage>
</organism>
<keyword evidence="4" id="KW-0611">Plant defense</keyword>
<evidence type="ECO:0000256" key="3">
    <source>
        <dbReference type="ARBA" id="ARBA00022741"/>
    </source>
</evidence>
<evidence type="ECO:0000256" key="4">
    <source>
        <dbReference type="ARBA" id="ARBA00022821"/>
    </source>
</evidence>
<protein>
    <submittedName>
        <fullName evidence="10">Putative P-loop containing nucleoside triphosphate hydrolase, leucine-rich repeat domain, L</fullName>
    </submittedName>
</protein>
<feature type="domain" description="Disease resistance N-terminal" evidence="7">
    <location>
        <begin position="6"/>
        <end position="95"/>
    </location>
</feature>
<feature type="domain" description="NB-ARC" evidence="6">
    <location>
        <begin position="187"/>
        <end position="359"/>
    </location>
</feature>
<dbReference type="Gene3D" id="3.40.50.300">
    <property type="entry name" value="P-loop containing nucleotide triphosphate hydrolases"/>
    <property type="match status" value="1"/>
</dbReference>
<evidence type="ECO:0000259" key="9">
    <source>
        <dbReference type="Pfam" id="PF25019"/>
    </source>
</evidence>
<evidence type="ECO:0000259" key="6">
    <source>
        <dbReference type="Pfam" id="PF00931"/>
    </source>
</evidence>
<evidence type="ECO:0000256" key="1">
    <source>
        <dbReference type="ARBA" id="ARBA00022614"/>
    </source>
</evidence>
<dbReference type="InterPro" id="IPR056789">
    <property type="entry name" value="LRR_R13L1-DRL21"/>
</dbReference>
<keyword evidence="3" id="KW-0547">Nucleotide-binding</keyword>
<dbReference type="SUPFAM" id="SSF52058">
    <property type="entry name" value="L domain-like"/>
    <property type="match status" value="1"/>
</dbReference>
<dbReference type="Pfam" id="PF25019">
    <property type="entry name" value="LRR_R13L1-DRL21"/>
    <property type="match status" value="1"/>
</dbReference>
<reference evidence="10 11" key="1">
    <citation type="journal article" date="2018" name="Nat. Genet.">
        <title>The Rosa genome provides new insights in the design of modern roses.</title>
        <authorList>
            <person name="Bendahmane M."/>
        </authorList>
    </citation>
    <scope>NUCLEOTIDE SEQUENCE [LARGE SCALE GENOMIC DNA]</scope>
    <source>
        <strain evidence="11">cv. Old Blush</strain>
    </source>
</reference>
<dbReference type="Gramene" id="PRQ51037">
    <property type="protein sequence ID" value="PRQ51037"/>
    <property type="gene ID" value="RchiOBHm_Chr2g0139881"/>
</dbReference>
<dbReference type="InterPro" id="IPR058922">
    <property type="entry name" value="WHD_DRP"/>
</dbReference>
<keyword evidence="5" id="KW-0067">ATP-binding</keyword>
<evidence type="ECO:0000313" key="11">
    <source>
        <dbReference type="Proteomes" id="UP000238479"/>
    </source>
</evidence>
<dbReference type="GO" id="GO:0005524">
    <property type="term" value="F:ATP binding"/>
    <property type="evidence" value="ECO:0007669"/>
    <property type="project" value="UniProtKB-KW"/>
</dbReference>
<dbReference type="InterPro" id="IPR002182">
    <property type="entry name" value="NB-ARC"/>
</dbReference>
<name>A0A2P6RX89_ROSCH</name>
<dbReference type="PANTHER" id="PTHR36766:SF40">
    <property type="entry name" value="DISEASE RESISTANCE PROTEIN RGA3"/>
    <property type="match status" value="1"/>
</dbReference>